<reference evidence="6" key="1">
    <citation type="journal article" date="2014" name="Int. J. Syst. Evol. Microbiol.">
        <title>Complete genome sequence of Corynebacterium casei LMG S-19264T (=DSM 44701T), isolated from a smear-ripened cheese.</title>
        <authorList>
            <consortium name="US DOE Joint Genome Institute (JGI-PGF)"/>
            <person name="Walter F."/>
            <person name="Albersmeier A."/>
            <person name="Kalinowski J."/>
            <person name="Ruckert C."/>
        </authorList>
    </citation>
    <scope>NUCLEOTIDE SEQUENCE</scope>
    <source>
        <strain evidence="6">JCM 4125</strain>
    </source>
</reference>
<dbReference type="RefSeq" id="WP_189714219.1">
    <property type="nucleotide sequence ID" value="NZ_BMSA01000018.1"/>
</dbReference>
<dbReference type="AlphaFoldDB" id="A0A918HJD2"/>
<keyword evidence="7" id="KW-1185">Reference proteome</keyword>
<protein>
    <submittedName>
        <fullName evidence="6">Transcriptional regulator</fullName>
    </submittedName>
</protein>
<evidence type="ECO:0000256" key="1">
    <source>
        <dbReference type="ARBA" id="ARBA00023015"/>
    </source>
</evidence>
<evidence type="ECO:0000313" key="7">
    <source>
        <dbReference type="Proteomes" id="UP000646776"/>
    </source>
</evidence>
<comment type="caution">
    <text evidence="6">The sequence shown here is derived from an EMBL/GenBank/DDBJ whole genome shotgun (WGS) entry which is preliminary data.</text>
</comment>
<dbReference type="PROSITE" id="PS51118">
    <property type="entry name" value="HTH_HXLR"/>
    <property type="match status" value="1"/>
</dbReference>
<evidence type="ECO:0000256" key="3">
    <source>
        <dbReference type="ARBA" id="ARBA00023163"/>
    </source>
</evidence>
<dbReference type="Proteomes" id="UP000646776">
    <property type="component" value="Unassembled WGS sequence"/>
</dbReference>
<dbReference type="Gene3D" id="1.10.10.10">
    <property type="entry name" value="Winged helix-like DNA-binding domain superfamily/Winged helix DNA-binding domain"/>
    <property type="match status" value="1"/>
</dbReference>
<dbReference type="SUPFAM" id="SSF46785">
    <property type="entry name" value="Winged helix' DNA-binding domain"/>
    <property type="match status" value="1"/>
</dbReference>
<accession>A0A918HJD2</accession>
<proteinExistence type="predicted"/>
<feature type="region of interest" description="Disordered" evidence="4">
    <location>
        <begin position="115"/>
        <end position="138"/>
    </location>
</feature>
<name>A0A918HJD2_9ACTN</name>
<dbReference type="GO" id="GO:0003677">
    <property type="term" value="F:DNA binding"/>
    <property type="evidence" value="ECO:0007669"/>
    <property type="project" value="UniProtKB-KW"/>
</dbReference>
<sequence>MDTDDELRIAAPHRELLDQVLDKWSLSVLNELCERPCRFNELRRAIPQVTQKSLTTTLRRLERNGVIEREVASTRPVAVRYRITPLGKTLRHPVDVLLVWAAQNMPAIERAREAFDTREEDEARADQILQQAVDEGPR</sequence>
<dbReference type="Pfam" id="PF01638">
    <property type="entry name" value="HxlR"/>
    <property type="match status" value="1"/>
</dbReference>
<dbReference type="CDD" id="cd00090">
    <property type="entry name" value="HTH_ARSR"/>
    <property type="match status" value="1"/>
</dbReference>
<dbReference type="EMBL" id="BMSA01000018">
    <property type="protein sequence ID" value="GGT71296.1"/>
    <property type="molecule type" value="Genomic_DNA"/>
</dbReference>
<evidence type="ECO:0000256" key="4">
    <source>
        <dbReference type="SAM" id="MobiDB-lite"/>
    </source>
</evidence>
<evidence type="ECO:0000259" key="5">
    <source>
        <dbReference type="PROSITE" id="PS51118"/>
    </source>
</evidence>
<feature type="domain" description="HTH hxlR-type" evidence="5">
    <location>
        <begin position="11"/>
        <end position="109"/>
    </location>
</feature>
<keyword evidence="2" id="KW-0238">DNA-binding</keyword>
<gene>
    <name evidence="6" type="ORF">GCM10010226_56560</name>
</gene>
<dbReference type="PANTHER" id="PTHR33204:SF39">
    <property type="entry name" value="TRANSCRIPTIONAL REGULATORY PROTEIN"/>
    <property type="match status" value="1"/>
</dbReference>
<dbReference type="InterPro" id="IPR036388">
    <property type="entry name" value="WH-like_DNA-bd_sf"/>
</dbReference>
<keyword evidence="3" id="KW-0804">Transcription</keyword>
<organism evidence="6 7">
    <name type="scientific">Streptomyces phaeofaciens</name>
    <dbReference type="NCBI Taxonomy" id="68254"/>
    <lineage>
        <taxon>Bacteria</taxon>
        <taxon>Bacillati</taxon>
        <taxon>Actinomycetota</taxon>
        <taxon>Actinomycetes</taxon>
        <taxon>Kitasatosporales</taxon>
        <taxon>Streptomycetaceae</taxon>
        <taxon>Streptomyces</taxon>
    </lineage>
</organism>
<reference evidence="6" key="2">
    <citation type="submission" date="2020-09" db="EMBL/GenBank/DDBJ databases">
        <authorList>
            <person name="Sun Q."/>
            <person name="Ohkuma M."/>
        </authorList>
    </citation>
    <scope>NUCLEOTIDE SEQUENCE</scope>
    <source>
        <strain evidence="6">JCM 4125</strain>
    </source>
</reference>
<dbReference type="InterPro" id="IPR036390">
    <property type="entry name" value="WH_DNA-bd_sf"/>
</dbReference>
<evidence type="ECO:0000256" key="2">
    <source>
        <dbReference type="ARBA" id="ARBA00023125"/>
    </source>
</evidence>
<keyword evidence="1" id="KW-0805">Transcription regulation</keyword>
<dbReference type="PANTHER" id="PTHR33204">
    <property type="entry name" value="TRANSCRIPTIONAL REGULATOR, MARR FAMILY"/>
    <property type="match status" value="1"/>
</dbReference>
<dbReference type="InterPro" id="IPR011991">
    <property type="entry name" value="ArsR-like_HTH"/>
</dbReference>
<evidence type="ECO:0000313" key="6">
    <source>
        <dbReference type="EMBL" id="GGT71296.1"/>
    </source>
</evidence>
<dbReference type="InterPro" id="IPR002577">
    <property type="entry name" value="HTH_HxlR"/>
</dbReference>